<accession>A0ABN8T0X8</accession>
<name>A0ABN8T0X8_9CNID</name>
<proteinExistence type="predicted"/>
<keyword evidence="1" id="KW-0175">Coiled coil</keyword>
<evidence type="ECO:0000313" key="2">
    <source>
        <dbReference type="EMBL" id="CAH3196934.1"/>
    </source>
</evidence>
<keyword evidence="3" id="KW-1185">Reference proteome</keyword>
<dbReference type="Proteomes" id="UP001159427">
    <property type="component" value="Unassembled WGS sequence"/>
</dbReference>
<organism evidence="2 3">
    <name type="scientific">Porites evermanni</name>
    <dbReference type="NCBI Taxonomy" id="104178"/>
    <lineage>
        <taxon>Eukaryota</taxon>
        <taxon>Metazoa</taxon>
        <taxon>Cnidaria</taxon>
        <taxon>Anthozoa</taxon>
        <taxon>Hexacorallia</taxon>
        <taxon>Scleractinia</taxon>
        <taxon>Fungiina</taxon>
        <taxon>Poritidae</taxon>
        <taxon>Porites</taxon>
    </lineage>
</organism>
<sequence>MNLLSYRDELEKRKANLQILEDIQEKQEDLEHCCDILRNDLTLILTMQDWRRTEHHTMQEAKLLNILHCLEEKQRQTC</sequence>
<reference evidence="2 3" key="1">
    <citation type="submission" date="2022-05" db="EMBL/GenBank/DDBJ databases">
        <authorList>
            <consortium name="Genoscope - CEA"/>
            <person name="William W."/>
        </authorList>
    </citation>
    <scope>NUCLEOTIDE SEQUENCE [LARGE SCALE GENOMIC DNA]</scope>
</reference>
<dbReference type="EMBL" id="CALNXI010005083">
    <property type="protein sequence ID" value="CAH3196934.1"/>
    <property type="molecule type" value="Genomic_DNA"/>
</dbReference>
<gene>
    <name evidence="2" type="ORF">PEVE_00033945</name>
</gene>
<comment type="caution">
    <text evidence="2">The sequence shown here is derived from an EMBL/GenBank/DDBJ whole genome shotgun (WGS) entry which is preliminary data.</text>
</comment>
<feature type="coiled-coil region" evidence="1">
    <location>
        <begin position="7"/>
        <end position="40"/>
    </location>
</feature>
<evidence type="ECO:0000313" key="3">
    <source>
        <dbReference type="Proteomes" id="UP001159427"/>
    </source>
</evidence>
<protein>
    <submittedName>
        <fullName evidence="2">Uncharacterized protein</fullName>
    </submittedName>
</protein>
<evidence type="ECO:0000256" key="1">
    <source>
        <dbReference type="SAM" id="Coils"/>
    </source>
</evidence>